<evidence type="ECO:0000256" key="2">
    <source>
        <dbReference type="ARBA" id="ARBA00023004"/>
    </source>
</evidence>
<dbReference type="SUPFAM" id="SSF51197">
    <property type="entry name" value="Clavaminate synthase-like"/>
    <property type="match status" value="1"/>
</dbReference>
<dbReference type="EMBL" id="BMAC01000360">
    <property type="protein sequence ID" value="GFP94696.1"/>
    <property type="molecule type" value="Genomic_DNA"/>
</dbReference>
<evidence type="ECO:0000259" key="3">
    <source>
        <dbReference type="Pfam" id="PF14226"/>
    </source>
</evidence>
<dbReference type="GO" id="GO:0046872">
    <property type="term" value="F:metal ion binding"/>
    <property type="evidence" value="ECO:0007669"/>
    <property type="project" value="UniProtKB-KW"/>
</dbReference>
<dbReference type="InterPro" id="IPR027443">
    <property type="entry name" value="IPNS-like_sf"/>
</dbReference>
<keyword evidence="5" id="KW-1185">Reference proteome</keyword>
<organism evidence="4 5">
    <name type="scientific">Phtheirospermum japonicum</name>
    <dbReference type="NCBI Taxonomy" id="374723"/>
    <lineage>
        <taxon>Eukaryota</taxon>
        <taxon>Viridiplantae</taxon>
        <taxon>Streptophyta</taxon>
        <taxon>Embryophyta</taxon>
        <taxon>Tracheophyta</taxon>
        <taxon>Spermatophyta</taxon>
        <taxon>Magnoliopsida</taxon>
        <taxon>eudicotyledons</taxon>
        <taxon>Gunneridae</taxon>
        <taxon>Pentapetalae</taxon>
        <taxon>asterids</taxon>
        <taxon>lamiids</taxon>
        <taxon>Lamiales</taxon>
        <taxon>Orobanchaceae</taxon>
        <taxon>Orobanchaceae incertae sedis</taxon>
        <taxon>Phtheirospermum</taxon>
    </lineage>
</organism>
<keyword evidence="2" id="KW-0408">Iron</keyword>
<keyword evidence="1" id="KW-0479">Metal-binding</keyword>
<dbReference type="AlphaFoldDB" id="A0A830C6C6"/>
<dbReference type="OrthoDB" id="288590at2759"/>
<evidence type="ECO:0000313" key="5">
    <source>
        <dbReference type="Proteomes" id="UP000653305"/>
    </source>
</evidence>
<gene>
    <name evidence="4" type="ORF">PHJA_001614000</name>
</gene>
<keyword evidence="4" id="KW-0223">Dioxygenase</keyword>
<dbReference type="Proteomes" id="UP000653305">
    <property type="component" value="Unassembled WGS sequence"/>
</dbReference>
<keyword evidence="4" id="KW-0560">Oxidoreductase</keyword>
<dbReference type="GO" id="GO:0016706">
    <property type="term" value="F:2-oxoglutarate-dependent dioxygenase activity"/>
    <property type="evidence" value="ECO:0007669"/>
    <property type="project" value="UniProtKB-ARBA"/>
</dbReference>
<protein>
    <submittedName>
        <fullName evidence="4">Gibberellin 2-beta-dioxygenase 8</fullName>
    </submittedName>
</protein>
<evidence type="ECO:0000256" key="1">
    <source>
        <dbReference type="ARBA" id="ARBA00022723"/>
    </source>
</evidence>
<comment type="caution">
    <text evidence="4">The sequence shown here is derived from an EMBL/GenBank/DDBJ whole genome shotgun (WGS) entry which is preliminary data.</text>
</comment>
<sequence length="147" mass="16824">MDPPFETTYQSLFNKAADKQDLLELPVVVEESELPLIDLNQLHLGDSERQACKKLIAKASQEWGFFQVVNHGISRDILEIMRAEQMKLFKKPFEEKKAYKDLNFSPGSYRWGTPAATTLKHLSWSEAFHVPLSDVFGLGGHNTLRYL</sequence>
<dbReference type="Gene3D" id="2.60.120.330">
    <property type="entry name" value="B-lactam Antibiotic, Isopenicillin N Synthase, Chain"/>
    <property type="match status" value="1"/>
</dbReference>
<reference evidence="4" key="1">
    <citation type="submission" date="2020-07" db="EMBL/GenBank/DDBJ databases">
        <title>Ethylene signaling mediates host invasion by parasitic plants.</title>
        <authorList>
            <person name="Yoshida S."/>
        </authorList>
    </citation>
    <scope>NUCLEOTIDE SEQUENCE</scope>
    <source>
        <strain evidence="4">Okayama</strain>
    </source>
</reference>
<proteinExistence type="predicted"/>
<name>A0A830C6C6_9LAMI</name>
<dbReference type="Pfam" id="PF14226">
    <property type="entry name" value="DIOX_N"/>
    <property type="match status" value="1"/>
</dbReference>
<dbReference type="InterPro" id="IPR026992">
    <property type="entry name" value="DIOX_N"/>
</dbReference>
<feature type="domain" description="Non-haem dioxygenase N-terminal" evidence="3">
    <location>
        <begin position="34"/>
        <end position="130"/>
    </location>
</feature>
<evidence type="ECO:0000313" key="4">
    <source>
        <dbReference type="EMBL" id="GFP94696.1"/>
    </source>
</evidence>
<accession>A0A830C6C6</accession>
<dbReference type="PANTHER" id="PTHR47990">
    <property type="entry name" value="2-OXOGLUTARATE (2OG) AND FE(II)-DEPENDENT OXYGENASE SUPERFAMILY PROTEIN-RELATED"/>
    <property type="match status" value="1"/>
</dbReference>
<dbReference type="InterPro" id="IPR050231">
    <property type="entry name" value="Iron_ascorbate_oxido_reductase"/>
</dbReference>